<evidence type="ECO:0000313" key="1">
    <source>
        <dbReference type="EMBL" id="ATI44024.1"/>
    </source>
</evidence>
<geneLocation type="plasmid" evidence="2">
    <name>pdy25-f</name>
</geneLocation>
<gene>
    <name evidence="1" type="ORF">CBW24_17940</name>
</gene>
<dbReference type="EMBL" id="CP021410">
    <property type="protein sequence ID" value="ATI44024.1"/>
    <property type="molecule type" value="Genomic_DNA"/>
</dbReference>
<name>A0A291M545_9RHOB</name>
<dbReference type="Gene3D" id="3.40.630.30">
    <property type="match status" value="1"/>
</dbReference>
<dbReference type="AlphaFoldDB" id="A0A291M545"/>
<dbReference type="Proteomes" id="UP000219050">
    <property type="component" value="Plasmid pDY25-F"/>
</dbReference>
<dbReference type="RefSeq" id="WP_097374619.1">
    <property type="nucleotide sequence ID" value="NZ_CP021410.1"/>
</dbReference>
<protein>
    <submittedName>
        <fullName evidence="1">Uncharacterized protein</fullName>
    </submittedName>
</protein>
<dbReference type="KEGG" id="cmag:CBW24_17940"/>
<proteinExistence type="predicted"/>
<dbReference type="OrthoDB" id="5570877at2"/>
<keyword evidence="1" id="KW-0614">Plasmid</keyword>
<keyword evidence="2" id="KW-1185">Reference proteome</keyword>
<sequence length="291" mass="31943">MTVVASMDLGSETEKQKILELQQHAFGDFSGPLFDHILRDTPRGAVGYGIHDDGRLVAFNAFMGHSVHRAGQTGIAYQSCMSATHKGHGGRGYFSKIIKHAQQDLKTRGGAFIFGFPNHNSGPIFVKKLGFTLSENQPCVFLRNPLGLLGQIDGGMLLEQMVPDTSVTFDMRETAAWKSGQDDSFFELDHLTNYLFGKVQRKTIKGVPLRLMIIGGYEINKPHQFGTLIARAMKQVGAQFARTNANAHGPLARASGLRRSTAKTEPTIAFPLNWDVEAQFVEACGGIKDVY</sequence>
<dbReference type="SUPFAM" id="SSF55729">
    <property type="entry name" value="Acyl-CoA N-acyltransferases (Nat)"/>
    <property type="match status" value="1"/>
</dbReference>
<dbReference type="Pfam" id="PF13527">
    <property type="entry name" value="Acetyltransf_9"/>
    <property type="match status" value="1"/>
</dbReference>
<accession>A0A291M545</accession>
<organism evidence="1 2">
    <name type="scientific">Pacificitalea manganoxidans</name>
    <dbReference type="NCBI Taxonomy" id="1411902"/>
    <lineage>
        <taxon>Bacteria</taxon>
        <taxon>Pseudomonadati</taxon>
        <taxon>Pseudomonadota</taxon>
        <taxon>Alphaproteobacteria</taxon>
        <taxon>Rhodobacterales</taxon>
        <taxon>Paracoccaceae</taxon>
        <taxon>Pacificitalea</taxon>
    </lineage>
</organism>
<evidence type="ECO:0000313" key="2">
    <source>
        <dbReference type="Proteomes" id="UP000219050"/>
    </source>
</evidence>
<dbReference type="InterPro" id="IPR016181">
    <property type="entry name" value="Acyl_CoA_acyltransferase"/>
</dbReference>
<reference evidence="1 2" key="1">
    <citation type="submission" date="2017-05" db="EMBL/GenBank/DDBJ databases">
        <title>Comparative genomic and metabolic analysis of manganese-oxidizing mechanisms in Celeribater manganoxidans DY25T: its adaption to the environment of polymetallic nodule.</title>
        <authorList>
            <person name="Wang X."/>
        </authorList>
    </citation>
    <scope>NUCLEOTIDE SEQUENCE [LARGE SCALE GENOMIC DNA]</scope>
    <source>
        <strain evidence="1 2">DY25</strain>
        <plasmid evidence="2">pdy25-f</plasmid>
    </source>
</reference>